<dbReference type="Proteomes" id="UP000019364">
    <property type="component" value="Unassembled WGS sequence"/>
</dbReference>
<comment type="caution">
    <text evidence="1">The sequence shown here is derived from an EMBL/GenBank/DDBJ whole genome shotgun (WGS) entry which is preliminary data.</text>
</comment>
<gene>
    <name evidence="1" type="ORF">JCM16418_4996</name>
</gene>
<dbReference type="AlphaFoldDB" id="W7Z1A9"/>
<name>W7Z1A9_9BACL</name>
<dbReference type="STRING" id="1236976.JCM16418_4996"/>
<dbReference type="EMBL" id="BAVZ01000037">
    <property type="protein sequence ID" value="GAF10776.1"/>
    <property type="molecule type" value="Genomic_DNA"/>
</dbReference>
<accession>W7Z1A9</accession>
<protein>
    <submittedName>
        <fullName evidence="1">Uncharacterized protein</fullName>
    </submittedName>
</protein>
<keyword evidence="2" id="KW-1185">Reference proteome</keyword>
<organism evidence="1 2">
    <name type="scientific">Paenibacillus pini JCM 16418</name>
    <dbReference type="NCBI Taxonomy" id="1236976"/>
    <lineage>
        <taxon>Bacteria</taxon>
        <taxon>Bacillati</taxon>
        <taxon>Bacillota</taxon>
        <taxon>Bacilli</taxon>
        <taxon>Bacillales</taxon>
        <taxon>Paenibacillaceae</taxon>
        <taxon>Paenibacillus</taxon>
    </lineage>
</organism>
<reference evidence="1 2" key="1">
    <citation type="journal article" date="2014" name="Genome Announc.">
        <title>Draft Genome Sequence of Paenibacillus pini JCM 16418T, Isolated from the Rhizosphere of Pine Tree.</title>
        <authorList>
            <person name="Yuki M."/>
            <person name="Oshima K."/>
            <person name="Suda W."/>
            <person name="Oshida Y."/>
            <person name="Kitamura K."/>
            <person name="Iida Y."/>
            <person name="Hattori M."/>
            <person name="Ohkuma M."/>
        </authorList>
    </citation>
    <scope>NUCLEOTIDE SEQUENCE [LARGE SCALE GENOMIC DNA]</scope>
    <source>
        <strain evidence="1 2">JCM 16418</strain>
    </source>
</reference>
<evidence type="ECO:0000313" key="1">
    <source>
        <dbReference type="EMBL" id="GAF10776.1"/>
    </source>
</evidence>
<sequence length="58" mass="6929">MYLLDSFPNAEGRIDFQYETEQCIDEDSKSRYWLISEGYIIEEGWSKTWCKGYGNSFK</sequence>
<proteinExistence type="predicted"/>
<evidence type="ECO:0000313" key="2">
    <source>
        <dbReference type="Proteomes" id="UP000019364"/>
    </source>
</evidence>